<evidence type="ECO:0000313" key="1">
    <source>
        <dbReference type="EMBL" id="GBM43966.1"/>
    </source>
</evidence>
<proteinExistence type="predicted"/>
<keyword evidence="2" id="KW-1185">Reference proteome</keyword>
<dbReference type="EMBL" id="BGPR01001050">
    <property type="protein sequence ID" value="GBM43966.1"/>
    <property type="molecule type" value="Genomic_DNA"/>
</dbReference>
<reference evidence="1 2" key="1">
    <citation type="journal article" date="2019" name="Sci. Rep.">
        <title>Orb-weaving spider Araneus ventricosus genome elucidates the spidroin gene catalogue.</title>
        <authorList>
            <person name="Kono N."/>
            <person name="Nakamura H."/>
            <person name="Ohtoshi R."/>
            <person name="Moran D.A.P."/>
            <person name="Shinohara A."/>
            <person name="Yoshida Y."/>
            <person name="Fujiwara M."/>
            <person name="Mori M."/>
            <person name="Tomita M."/>
            <person name="Arakawa K."/>
        </authorList>
    </citation>
    <scope>NUCLEOTIDE SEQUENCE [LARGE SCALE GENOMIC DNA]</scope>
</reference>
<evidence type="ECO:0000313" key="2">
    <source>
        <dbReference type="Proteomes" id="UP000499080"/>
    </source>
</evidence>
<organism evidence="1 2">
    <name type="scientific">Araneus ventricosus</name>
    <name type="common">Orbweaver spider</name>
    <name type="synonym">Epeira ventricosa</name>
    <dbReference type="NCBI Taxonomy" id="182803"/>
    <lineage>
        <taxon>Eukaryota</taxon>
        <taxon>Metazoa</taxon>
        <taxon>Ecdysozoa</taxon>
        <taxon>Arthropoda</taxon>
        <taxon>Chelicerata</taxon>
        <taxon>Arachnida</taxon>
        <taxon>Araneae</taxon>
        <taxon>Araneomorphae</taxon>
        <taxon>Entelegynae</taxon>
        <taxon>Araneoidea</taxon>
        <taxon>Araneidae</taxon>
        <taxon>Araneus</taxon>
    </lineage>
</organism>
<dbReference type="AlphaFoldDB" id="A0A4Y2FTQ6"/>
<name>A0A4Y2FTQ6_ARAVE</name>
<accession>A0A4Y2FTQ6</accession>
<comment type="caution">
    <text evidence="1">The sequence shown here is derived from an EMBL/GenBank/DDBJ whole genome shotgun (WGS) entry which is preliminary data.</text>
</comment>
<dbReference type="Proteomes" id="UP000499080">
    <property type="component" value="Unassembled WGS sequence"/>
</dbReference>
<protein>
    <submittedName>
        <fullName evidence="1">Uncharacterized protein</fullName>
    </submittedName>
</protein>
<gene>
    <name evidence="1" type="ORF">AVEN_111767_1</name>
</gene>
<sequence length="106" mass="12091">MIFRRGEPNLRCFINKLFLDSMKWIVQLSAYDFFSTAKERKRRKAYRGSEGELLVGRGGKEEGKRVYISQLTERQIRAGENAASTSKFKVRMGCLSSLDSSLSCAQ</sequence>